<dbReference type="InterPro" id="IPR007395">
    <property type="entry name" value="Zn_peptidase_2"/>
</dbReference>
<dbReference type="RefSeq" id="WP_186876840.1">
    <property type="nucleotide sequence ID" value="NZ_JACOPF010000004.1"/>
</dbReference>
<sequence>MFYGYYLDPTYILVLIGAVICIIASSRVNRVYAKYSRMRSHTGMTGKEAAERILHMNGIYDVTVHHIPGNLTDHYDPRNKTLGLSDATYNSSSVAAIGVAAHECGHAVQHATGYAPLKIRGSLVPVANIGSMAAWPLILIGLFINGNMSSILINLGIYLFSAAVLFQLITLPVEFNASSRAVRVLETSGMLYPDEVDATKKVLSAAALTYVASAAAMILQLLRLLILTGGRRNHD</sequence>
<gene>
    <name evidence="2" type="ORF">H8S37_14775</name>
</gene>
<feature type="transmembrane region" description="Helical" evidence="1">
    <location>
        <begin position="12"/>
        <end position="29"/>
    </location>
</feature>
<organism evidence="2 3">
    <name type="scientific">Mediterraneibacter hominis</name>
    <dbReference type="NCBI Taxonomy" id="2763054"/>
    <lineage>
        <taxon>Bacteria</taxon>
        <taxon>Bacillati</taxon>
        <taxon>Bacillota</taxon>
        <taxon>Clostridia</taxon>
        <taxon>Lachnospirales</taxon>
        <taxon>Lachnospiraceae</taxon>
        <taxon>Mediterraneibacter</taxon>
    </lineage>
</organism>
<keyword evidence="1" id="KW-1133">Transmembrane helix</keyword>
<dbReference type="PANTHER" id="PTHR36434:SF1">
    <property type="entry name" value="MEMBRANE PROTEASE YUGP-RELATED"/>
    <property type="match status" value="1"/>
</dbReference>
<keyword evidence="1" id="KW-0812">Transmembrane</keyword>
<evidence type="ECO:0000313" key="3">
    <source>
        <dbReference type="Proteomes" id="UP000652477"/>
    </source>
</evidence>
<dbReference type="Proteomes" id="UP000652477">
    <property type="component" value="Unassembled WGS sequence"/>
</dbReference>
<name>A0A923RR23_9FIRM</name>
<dbReference type="PANTHER" id="PTHR36434">
    <property type="entry name" value="MEMBRANE PROTEASE YUGP-RELATED"/>
    <property type="match status" value="1"/>
</dbReference>
<proteinExistence type="predicted"/>
<keyword evidence="1" id="KW-0472">Membrane</keyword>
<evidence type="ECO:0000313" key="2">
    <source>
        <dbReference type="EMBL" id="MBC5690179.1"/>
    </source>
</evidence>
<keyword evidence="3" id="KW-1185">Reference proteome</keyword>
<comment type="caution">
    <text evidence="2">The sequence shown here is derived from an EMBL/GenBank/DDBJ whole genome shotgun (WGS) entry which is preliminary data.</text>
</comment>
<feature type="transmembrane region" description="Helical" evidence="1">
    <location>
        <begin position="202"/>
        <end position="226"/>
    </location>
</feature>
<evidence type="ECO:0000256" key="1">
    <source>
        <dbReference type="SAM" id="Phobius"/>
    </source>
</evidence>
<reference evidence="2" key="1">
    <citation type="submission" date="2020-08" db="EMBL/GenBank/DDBJ databases">
        <title>Genome public.</title>
        <authorList>
            <person name="Liu C."/>
            <person name="Sun Q."/>
        </authorList>
    </citation>
    <scope>NUCLEOTIDE SEQUENCE</scope>
    <source>
        <strain evidence="2">NSJ-55</strain>
    </source>
</reference>
<dbReference type="EMBL" id="JACOPF010000004">
    <property type="protein sequence ID" value="MBC5690179.1"/>
    <property type="molecule type" value="Genomic_DNA"/>
</dbReference>
<dbReference type="Pfam" id="PF04298">
    <property type="entry name" value="Zn_peptidase_2"/>
    <property type="match status" value="1"/>
</dbReference>
<dbReference type="AlphaFoldDB" id="A0A923RR23"/>
<feature type="transmembrane region" description="Helical" evidence="1">
    <location>
        <begin position="151"/>
        <end position="173"/>
    </location>
</feature>
<accession>A0A923RR23</accession>
<protein>
    <submittedName>
        <fullName evidence="2">Zinc metallopeptidase</fullName>
    </submittedName>
</protein>